<evidence type="ECO:0000313" key="11">
    <source>
        <dbReference type="Proteomes" id="UP000007881"/>
    </source>
</evidence>
<dbReference type="Pfam" id="PF00482">
    <property type="entry name" value="T2SSF"/>
    <property type="match status" value="2"/>
</dbReference>
<organism evidence="10 11">
    <name type="scientific">Phycisphaera mikurensis (strain NBRC 102666 / KCTC 22515 / FYK2301M01)</name>
    <dbReference type="NCBI Taxonomy" id="1142394"/>
    <lineage>
        <taxon>Bacteria</taxon>
        <taxon>Pseudomonadati</taxon>
        <taxon>Planctomycetota</taxon>
        <taxon>Phycisphaerae</taxon>
        <taxon>Phycisphaerales</taxon>
        <taxon>Phycisphaeraceae</taxon>
        <taxon>Phycisphaera</taxon>
    </lineage>
</organism>
<evidence type="ECO:0000256" key="1">
    <source>
        <dbReference type="ARBA" id="ARBA00004429"/>
    </source>
</evidence>
<comment type="subcellular location">
    <subcellularLocation>
        <location evidence="1">Cell inner membrane</location>
        <topology evidence="1">Multi-pass membrane protein</topology>
    </subcellularLocation>
</comment>
<dbReference type="InterPro" id="IPR003004">
    <property type="entry name" value="GspF/PilC"/>
</dbReference>
<dbReference type="PANTHER" id="PTHR30012">
    <property type="entry name" value="GENERAL SECRETION PATHWAY PROTEIN"/>
    <property type="match status" value="1"/>
</dbReference>
<dbReference type="Gene3D" id="1.20.81.30">
    <property type="entry name" value="Type II secretion system (T2SS), domain F"/>
    <property type="match status" value="2"/>
</dbReference>
<keyword evidence="4" id="KW-0997">Cell inner membrane</keyword>
<evidence type="ECO:0000313" key="10">
    <source>
        <dbReference type="EMBL" id="BAM03837.1"/>
    </source>
</evidence>
<feature type="domain" description="Type II secretion system protein GspF" evidence="9">
    <location>
        <begin position="76"/>
        <end position="199"/>
    </location>
</feature>
<dbReference type="InterPro" id="IPR042094">
    <property type="entry name" value="T2SS_GspF_sf"/>
</dbReference>
<gene>
    <name evidence="10" type="primary">pilC</name>
    <name evidence="10" type="ordered locus">PSMK_16780</name>
</gene>
<dbReference type="FunFam" id="1.20.81.30:FF:000001">
    <property type="entry name" value="Type II secretion system protein F"/>
    <property type="match status" value="2"/>
</dbReference>
<proteinExistence type="inferred from homology"/>
<feature type="transmembrane region" description="Helical" evidence="8">
    <location>
        <begin position="379"/>
        <end position="404"/>
    </location>
</feature>
<evidence type="ECO:0000256" key="6">
    <source>
        <dbReference type="ARBA" id="ARBA00022989"/>
    </source>
</evidence>
<feature type="domain" description="Type II secretion system protein GspF" evidence="9">
    <location>
        <begin position="280"/>
        <end position="402"/>
    </location>
</feature>
<name>I0IEZ9_PHYMF</name>
<evidence type="ECO:0000256" key="2">
    <source>
        <dbReference type="ARBA" id="ARBA00005745"/>
    </source>
</evidence>
<evidence type="ECO:0000256" key="8">
    <source>
        <dbReference type="SAM" id="Phobius"/>
    </source>
</evidence>
<dbReference type="InterPro" id="IPR018076">
    <property type="entry name" value="T2SS_GspF_dom"/>
</dbReference>
<keyword evidence="5 8" id="KW-0812">Transmembrane</keyword>
<dbReference type="Proteomes" id="UP000007881">
    <property type="component" value="Chromosome"/>
</dbReference>
<evidence type="ECO:0000256" key="4">
    <source>
        <dbReference type="ARBA" id="ARBA00022519"/>
    </source>
</evidence>
<keyword evidence="6 8" id="KW-1133">Transmembrane helix</keyword>
<feature type="transmembrane region" description="Helical" evidence="8">
    <location>
        <begin position="226"/>
        <end position="246"/>
    </location>
</feature>
<evidence type="ECO:0000256" key="5">
    <source>
        <dbReference type="ARBA" id="ARBA00022692"/>
    </source>
</evidence>
<comment type="similarity">
    <text evidence="2">Belongs to the GSP F family.</text>
</comment>
<dbReference type="STRING" id="1142394.PSMK_16780"/>
<protein>
    <submittedName>
        <fullName evidence="10">Putative type IV pilus assembly protein PilC</fullName>
    </submittedName>
</protein>
<keyword evidence="11" id="KW-1185">Reference proteome</keyword>
<dbReference type="PANTHER" id="PTHR30012:SF0">
    <property type="entry name" value="TYPE II SECRETION SYSTEM PROTEIN F-RELATED"/>
    <property type="match status" value="1"/>
</dbReference>
<dbReference type="AlphaFoldDB" id="I0IEZ9"/>
<dbReference type="GO" id="GO:0005886">
    <property type="term" value="C:plasma membrane"/>
    <property type="evidence" value="ECO:0007669"/>
    <property type="project" value="UniProtKB-SubCell"/>
</dbReference>
<dbReference type="RefSeq" id="WP_014437055.1">
    <property type="nucleotide sequence ID" value="NC_017080.1"/>
</dbReference>
<evidence type="ECO:0000256" key="7">
    <source>
        <dbReference type="ARBA" id="ARBA00023136"/>
    </source>
</evidence>
<sequence length="409" mass="42451">MPEFAYTALDAAGATVSGSLSAASRRAAVDRLAASGRVAVEVKEGAAAAYPNAAAGKRGVSFPGSRVTGRQQAAMLRQVAVALQAGLNLLPALEAVAEQAESPALRGLVEGLAAKVKEGSSLSAAMREAGPRSFSAMQVSMVEAGEAAGLLDEVAASLADFAERDLDVREKLRSAAMYPMLVLGLGGLSIVVIVVFILPRIMETVNTPFEELPLPTRLLMTISDGVRTPVGAAALLGVAAALFLALRWSRTPEGARTADLWKLKLPVIGPAVKKVGVARFARALGTLTGAGIQVVQALRITRNTLGNRVMAEQVDAAADAIVAGESIAAPLKSGGFFPPLLVQVVAMGEKTGRLDELLLRSADTYDRETRVALDRVMSVLPALLIMILAVIVAFILAAALLPIMTMDVG</sequence>
<dbReference type="OrthoDB" id="9805682at2"/>
<evidence type="ECO:0000256" key="3">
    <source>
        <dbReference type="ARBA" id="ARBA00022475"/>
    </source>
</evidence>
<keyword evidence="7 8" id="KW-0472">Membrane</keyword>
<feature type="transmembrane region" description="Helical" evidence="8">
    <location>
        <begin position="178"/>
        <end position="198"/>
    </location>
</feature>
<dbReference type="KEGG" id="phm:PSMK_16780"/>
<dbReference type="PRINTS" id="PR00812">
    <property type="entry name" value="BCTERIALGSPF"/>
</dbReference>
<accession>I0IEZ9</accession>
<reference evidence="10 11" key="1">
    <citation type="submission" date="2012-02" db="EMBL/GenBank/DDBJ databases">
        <title>Complete genome sequence of Phycisphaera mikurensis NBRC 102666.</title>
        <authorList>
            <person name="Ankai A."/>
            <person name="Hosoyama A."/>
            <person name="Terui Y."/>
            <person name="Sekine M."/>
            <person name="Fukai R."/>
            <person name="Kato Y."/>
            <person name="Nakamura S."/>
            <person name="Yamada-Narita S."/>
            <person name="Kawakoshi A."/>
            <person name="Fukunaga Y."/>
            <person name="Yamazaki S."/>
            <person name="Fujita N."/>
        </authorList>
    </citation>
    <scope>NUCLEOTIDE SEQUENCE [LARGE SCALE GENOMIC DNA]</scope>
    <source>
        <strain evidence="11">NBRC 102666 / KCTC 22515 / FYK2301M01</strain>
    </source>
</reference>
<keyword evidence="3" id="KW-1003">Cell membrane</keyword>
<dbReference type="eggNOG" id="COG1459">
    <property type="taxonomic scope" value="Bacteria"/>
</dbReference>
<dbReference type="EMBL" id="AP012338">
    <property type="protein sequence ID" value="BAM03837.1"/>
    <property type="molecule type" value="Genomic_DNA"/>
</dbReference>
<evidence type="ECO:0000259" key="9">
    <source>
        <dbReference type="Pfam" id="PF00482"/>
    </source>
</evidence>
<dbReference type="HOGENOM" id="CLU_035032_0_1_0"/>